<sequence length="85" mass="9311">MCHHARLIFVFLVEMGFCHVGQAGLELLTSGDPPTSASQSAGITGVSHRTEPACNIFYPEHQSFHPVIHITSFFASFSALLRCHL</sequence>
<accession>A0A7N9IFD7</accession>
<dbReference type="PANTHER" id="PTHR12138">
    <property type="entry name" value="PRIMATE-EXPANDED PROTEIN FAMILY"/>
    <property type="match status" value="1"/>
</dbReference>
<organism evidence="2 3">
    <name type="scientific">Macaca fascicularis</name>
    <name type="common">Crab-eating macaque</name>
    <name type="synonym">Cynomolgus monkey</name>
    <dbReference type="NCBI Taxonomy" id="9541"/>
    <lineage>
        <taxon>Eukaryota</taxon>
        <taxon>Metazoa</taxon>
        <taxon>Chordata</taxon>
        <taxon>Craniata</taxon>
        <taxon>Vertebrata</taxon>
        <taxon>Euteleostomi</taxon>
        <taxon>Mammalia</taxon>
        <taxon>Eutheria</taxon>
        <taxon>Euarchontoglires</taxon>
        <taxon>Primates</taxon>
        <taxon>Haplorrhini</taxon>
        <taxon>Catarrhini</taxon>
        <taxon>Cercopithecidae</taxon>
        <taxon>Cercopithecinae</taxon>
        <taxon>Macaca</taxon>
    </lineage>
</organism>
<dbReference type="Ensembl" id="ENSMFAT00000090932.1">
    <property type="protein sequence ID" value="ENSMFAP00000059438.1"/>
    <property type="gene ID" value="ENSMFAG00000055468.1"/>
</dbReference>
<reference evidence="2" key="3">
    <citation type="submission" date="2025-09" db="UniProtKB">
        <authorList>
            <consortium name="Ensembl"/>
        </authorList>
    </citation>
    <scope>IDENTIFICATION</scope>
</reference>
<dbReference type="PANTHER" id="PTHR12138:SF135">
    <property type="entry name" value="SAM DOMAIN-CONTAINING PROTEIN"/>
    <property type="match status" value="1"/>
</dbReference>
<reference evidence="2 3" key="1">
    <citation type="submission" date="2013-03" db="EMBL/GenBank/DDBJ databases">
        <authorList>
            <person name="Warren W."/>
            <person name="Wilson R.K."/>
        </authorList>
    </citation>
    <scope>NUCLEOTIDE SEQUENCE</scope>
</reference>
<keyword evidence="3" id="KW-1185">Reference proteome</keyword>
<dbReference type="AlphaFoldDB" id="A0A7N9IFD7"/>
<reference evidence="2" key="2">
    <citation type="submission" date="2025-08" db="UniProtKB">
        <authorList>
            <consortium name="Ensembl"/>
        </authorList>
    </citation>
    <scope>IDENTIFICATION</scope>
</reference>
<name>A0A7N9IFD7_MACFA</name>
<keyword evidence="1" id="KW-0732">Signal</keyword>
<evidence type="ECO:0008006" key="4">
    <source>
        <dbReference type="Google" id="ProtNLM"/>
    </source>
</evidence>
<feature type="signal peptide" evidence="1">
    <location>
        <begin position="1"/>
        <end position="23"/>
    </location>
</feature>
<proteinExistence type="predicted"/>
<evidence type="ECO:0000313" key="3">
    <source>
        <dbReference type="Proteomes" id="UP000233100"/>
    </source>
</evidence>
<feature type="chain" id="PRO_5031476294" description="Secreted protein" evidence="1">
    <location>
        <begin position="24"/>
        <end position="85"/>
    </location>
</feature>
<evidence type="ECO:0000313" key="2">
    <source>
        <dbReference type="Ensembl" id="ENSMFAP00000059438.1"/>
    </source>
</evidence>
<dbReference type="GeneTree" id="ENSGT01120000271815"/>
<dbReference type="PRINTS" id="PR02045">
    <property type="entry name" value="F138DOMAIN"/>
</dbReference>
<protein>
    <recommendedName>
        <fullName evidence="4">Secreted protein</fullName>
    </recommendedName>
</protein>
<dbReference type="Proteomes" id="UP000233100">
    <property type="component" value="Chromosome X"/>
</dbReference>
<evidence type="ECO:0000256" key="1">
    <source>
        <dbReference type="SAM" id="SignalP"/>
    </source>
</evidence>